<dbReference type="InterPro" id="IPR000182">
    <property type="entry name" value="GNAT_dom"/>
</dbReference>
<evidence type="ECO:0000313" key="5">
    <source>
        <dbReference type="Proteomes" id="UP000094626"/>
    </source>
</evidence>
<dbReference type="KEGG" id="nre:BES08_29510"/>
<organism evidence="3 4">
    <name type="scientific">Novosphingobium resinovorum</name>
    <dbReference type="NCBI Taxonomy" id="158500"/>
    <lineage>
        <taxon>Bacteria</taxon>
        <taxon>Pseudomonadati</taxon>
        <taxon>Pseudomonadota</taxon>
        <taxon>Alphaproteobacteria</taxon>
        <taxon>Sphingomonadales</taxon>
        <taxon>Sphingomonadaceae</taxon>
        <taxon>Novosphingobium</taxon>
    </lineage>
</organism>
<evidence type="ECO:0000259" key="1">
    <source>
        <dbReference type="PROSITE" id="PS51186"/>
    </source>
</evidence>
<dbReference type="Pfam" id="PF13508">
    <property type="entry name" value="Acetyltransf_7"/>
    <property type="match status" value="1"/>
</dbReference>
<dbReference type="EMBL" id="JFYZ01000063">
    <property type="protein sequence ID" value="EZP70931.1"/>
    <property type="molecule type" value="Genomic_DNA"/>
</dbReference>
<dbReference type="Proteomes" id="UP000094626">
    <property type="component" value="Plasmid pSA3"/>
</dbReference>
<dbReference type="CDD" id="cd04301">
    <property type="entry name" value="NAT_SF"/>
    <property type="match status" value="1"/>
</dbReference>
<dbReference type="InterPro" id="IPR016181">
    <property type="entry name" value="Acyl_CoA_acyltransferase"/>
</dbReference>
<dbReference type="Proteomes" id="UP000024329">
    <property type="component" value="Unassembled WGS sequence"/>
</dbReference>
<reference evidence="3 4" key="1">
    <citation type="submission" date="2014-03" db="EMBL/GenBank/DDBJ databases">
        <title>Whole genome sequence of Novosphingobium resinovorum KF1.</title>
        <authorList>
            <person name="Gan H.M."/>
            <person name="Gan H.Y."/>
            <person name="Chew T.H."/>
            <person name="Savka M.A."/>
        </authorList>
    </citation>
    <scope>NUCLEOTIDE SEQUENCE [LARGE SCALE GENOMIC DNA]</scope>
    <source>
        <strain evidence="3 4">KF1</strain>
    </source>
</reference>
<reference evidence="2" key="2">
    <citation type="submission" date="2016-08" db="EMBL/GenBank/DDBJ databases">
        <authorList>
            <person name="Seilhamer J.J."/>
        </authorList>
    </citation>
    <scope>NUCLEOTIDE SEQUENCE [LARGE SCALE GENOMIC DNA]</scope>
    <source>
        <strain evidence="2">SA1</strain>
        <plasmid evidence="2">pSA3</plasmid>
    </source>
</reference>
<feature type="domain" description="N-acetyltransferase" evidence="1">
    <location>
        <begin position="1"/>
        <end position="144"/>
    </location>
</feature>
<sequence length="144" mass="15599">MTQVYFSEARHADDVLRLALGAAQLPTDDLGGPDQMFFSLSDDEELIGFIGLEGSGTDRLLRSLVVLPTRRGKGYGRMLVERLEGVADGAVERLHLLTSGTGEFFRRLGYTDADRDAAPAFIAATAQFTSLCGPRATYLVKDLG</sequence>
<keyword evidence="5" id="KW-1185">Reference proteome</keyword>
<proteinExistence type="predicted"/>
<dbReference type="SUPFAM" id="SSF55729">
    <property type="entry name" value="Acyl-CoA N-acyltransferases (Nat)"/>
    <property type="match status" value="1"/>
</dbReference>
<keyword evidence="2" id="KW-0614">Plasmid</keyword>
<evidence type="ECO:0000313" key="2">
    <source>
        <dbReference type="EMBL" id="AOR81034.1"/>
    </source>
</evidence>
<accession>A0A031JCL5</accession>
<dbReference type="PATRIC" id="fig|158500.4.peg.5390"/>
<dbReference type="PROSITE" id="PS51186">
    <property type="entry name" value="GNAT"/>
    <property type="match status" value="1"/>
</dbReference>
<dbReference type="Gene3D" id="3.40.630.30">
    <property type="match status" value="1"/>
</dbReference>
<dbReference type="RefSeq" id="WP_010338401.1">
    <property type="nucleotide sequence ID" value="NZ_CP017078.1"/>
</dbReference>
<protein>
    <submittedName>
        <fullName evidence="2">GNAT family N-acetyltransferase</fullName>
    </submittedName>
    <submittedName>
        <fullName evidence="3">Tyrosine phosphatase</fullName>
    </submittedName>
</protein>
<evidence type="ECO:0000313" key="3">
    <source>
        <dbReference type="EMBL" id="EZP70931.1"/>
    </source>
</evidence>
<dbReference type="AlphaFoldDB" id="A0A031JCL5"/>
<evidence type="ECO:0000313" key="4">
    <source>
        <dbReference type="Proteomes" id="UP000024329"/>
    </source>
</evidence>
<dbReference type="GO" id="GO:0016747">
    <property type="term" value="F:acyltransferase activity, transferring groups other than amino-acyl groups"/>
    <property type="evidence" value="ECO:0007669"/>
    <property type="project" value="InterPro"/>
</dbReference>
<dbReference type="OrthoDB" id="5197788at2"/>
<reference evidence="5" key="3">
    <citation type="journal article" date="2017" name="J. Biotechnol.">
        <title>Complete genome sequence of Novosphingobium resinovorum SA1, a versatile xenobiotic-degrading bacterium capable of utilizing sulfanilic acid.</title>
        <authorList>
            <person name="Hegedus B."/>
            <person name="Kos P.B."/>
            <person name="Balint B."/>
            <person name="Maroti G."/>
            <person name="Gan H.M."/>
            <person name="Perei K."/>
            <person name="Rakhely G."/>
        </authorList>
    </citation>
    <scope>NUCLEOTIDE SEQUENCE [LARGE SCALE GENOMIC DNA]</scope>
    <source>
        <strain evidence="5">SA1</strain>
    </source>
</reference>
<name>A0A031JCL5_9SPHN</name>
<gene>
    <name evidence="2" type="ORF">BES08_29510</name>
    <name evidence="3" type="ORF">BV97_05313</name>
</gene>
<keyword evidence="2" id="KW-0808">Transferase</keyword>
<dbReference type="EMBL" id="CP017078">
    <property type="protein sequence ID" value="AOR81034.1"/>
    <property type="molecule type" value="Genomic_DNA"/>
</dbReference>
<dbReference type="eggNOG" id="COG1246">
    <property type="taxonomic scope" value="Bacteria"/>
</dbReference>
<geneLocation type="plasmid" evidence="2 5">
    <name>pSA3</name>
</geneLocation>